<protein>
    <recommendedName>
        <fullName evidence="3">PI3K/PI4K catalytic domain-containing protein</fullName>
    </recommendedName>
</protein>
<reference evidence="1 2" key="1">
    <citation type="journal article" date="2022" name="Syst. Appl. Microbiol.">
        <title>Rhodopirellula aestuarii sp. nov., a novel member of the genus Rhodopirellula isolated from brackish sediments collected in the Tagus River estuary, Portugal.</title>
        <authorList>
            <person name="Vitorino I.R."/>
            <person name="Klimek D."/>
            <person name="Calusinska M."/>
            <person name="Lobo-da-Cunha A."/>
            <person name="Vasconcelos V."/>
            <person name="Lage O.M."/>
        </authorList>
    </citation>
    <scope>NUCLEOTIDE SEQUENCE [LARGE SCALE GENOMIC DNA]</scope>
    <source>
        <strain evidence="1 2">ICT_H3.1</strain>
    </source>
</reference>
<evidence type="ECO:0000313" key="1">
    <source>
        <dbReference type="EMBL" id="MCM2369893.1"/>
    </source>
</evidence>
<evidence type="ECO:0008006" key="3">
    <source>
        <dbReference type="Google" id="ProtNLM"/>
    </source>
</evidence>
<dbReference type="Proteomes" id="UP001202961">
    <property type="component" value="Unassembled WGS sequence"/>
</dbReference>
<name>A0ABT0U088_9BACT</name>
<dbReference type="EMBL" id="JAMQBK010000014">
    <property type="protein sequence ID" value="MCM2369893.1"/>
    <property type="molecule type" value="Genomic_DNA"/>
</dbReference>
<keyword evidence="2" id="KW-1185">Reference proteome</keyword>
<accession>A0ABT0U088</accession>
<gene>
    <name evidence="1" type="ORF">NB063_04575</name>
</gene>
<comment type="caution">
    <text evidence="1">The sequence shown here is derived from an EMBL/GenBank/DDBJ whole genome shotgun (WGS) entry which is preliminary data.</text>
</comment>
<sequence>MGNGKGKLDKVSGAKKKPKKNIVDDIRLIIPGIPVLPEQCLFTIQGFQEAMGRAPKGDVGIFKRDVTYKSICSALSQVHMLLENAPDKDRDGEDARVDFEQFVNGKLDKIEKAAAEYLERYKKGKKHGAVTNLLQQVDDVRKQLPTWIGLDWPEGLQGKKLDLARKAGITPSQLKGVNIAHCDFLRFNDDTMVGEPKFLGKGNVNEVQLINYEGTDYVFKQEEVSLGKKPDPAGAVGIDVVNDYRGGNRNIACGLVSELLDTTVIPKSRFAVARGKVGLLMDKAPGKTAWAYRFGKKPWDGELSEKALASLQEQLMDLQVCDILTGQPDRHGENYLVNCEGDQVTITGIDCDFAFGKNIEVLGDETPPYKTKPGKINGIGFMPPLIGEKIAREIQDMDYATDLLPQLSDLLSEEELQATQHRLIKLKEHINQLQETGRVVNDWSTWRSDKGQTVTEFLSRGYKEFDDEKITFFRDVQSLFQRDFAKFFV</sequence>
<dbReference type="RefSeq" id="WP_250927564.1">
    <property type="nucleotide sequence ID" value="NZ_JAMQBK010000014.1"/>
</dbReference>
<evidence type="ECO:0000313" key="2">
    <source>
        <dbReference type="Proteomes" id="UP001202961"/>
    </source>
</evidence>
<proteinExistence type="predicted"/>
<organism evidence="1 2">
    <name type="scientific">Aporhodopirellula aestuarii</name>
    <dbReference type="NCBI Taxonomy" id="2950107"/>
    <lineage>
        <taxon>Bacteria</taxon>
        <taxon>Pseudomonadati</taxon>
        <taxon>Planctomycetota</taxon>
        <taxon>Planctomycetia</taxon>
        <taxon>Pirellulales</taxon>
        <taxon>Pirellulaceae</taxon>
        <taxon>Aporhodopirellula</taxon>
    </lineage>
</organism>